<evidence type="ECO:0000256" key="1">
    <source>
        <dbReference type="ARBA" id="ARBA00001973"/>
    </source>
</evidence>
<evidence type="ECO:0000256" key="3">
    <source>
        <dbReference type="ARBA" id="ARBA00022525"/>
    </source>
</evidence>
<keyword evidence="12" id="KW-0624">Polysaccharide degradation</keyword>
<evidence type="ECO:0000259" key="18">
    <source>
        <dbReference type="Pfam" id="PF03443"/>
    </source>
</evidence>
<feature type="compositionally biased region" description="Acidic residues" evidence="16">
    <location>
        <begin position="425"/>
        <end position="434"/>
    </location>
</feature>
<keyword evidence="7" id="KW-0560">Oxidoreductase</keyword>
<dbReference type="Pfam" id="PF03443">
    <property type="entry name" value="AA9"/>
    <property type="match status" value="1"/>
</dbReference>
<dbReference type="GO" id="GO:0004497">
    <property type="term" value="F:monooxygenase activity"/>
    <property type="evidence" value="ECO:0007669"/>
    <property type="project" value="UniProtKB-KW"/>
</dbReference>
<evidence type="ECO:0000256" key="14">
    <source>
        <dbReference type="ARBA" id="ARBA00045077"/>
    </source>
</evidence>
<dbReference type="CDD" id="cd21175">
    <property type="entry name" value="LPMO_AA9"/>
    <property type="match status" value="1"/>
</dbReference>
<evidence type="ECO:0000256" key="10">
    <source>
        <dbReference type="ARBA" id="ARBA00023157"/>
    </source>
</evidence>
<keyword evidence="11" id="KW-0119">Carbohydrate metabolism</keyword>
<name>A0A194VKA8_CYTMA</name>
<keyword evidence="20" id="KW-1185">Reference proteome</keyword>
<proteinExistence type="inferred from homology"/>
<feature type="compositionally biased region" description="Acidic residues" evidence="16">
    <location>
        <begin position="368"/>
        <end position="377"/>
    </location>
</feature>
<keyword evidence="9" id="KW-0503">Monooxygenase</keyword>
<sequence length="481" mass="47668">MASMKIASILAAATLVAGHGYVTNATIGGSSYEFYQPYTDPYTSPTPERVSRPIQGNGPVTDVTLADLQCGGDSADGVVGSSPAALQAGPVAAGSDVELFWTLWPSSHVGPTITYMAKCPDTGCTDYMPNNTAVWFKVQEDGRDGTSDTWGATPLMTAGGSVKYTIPECIEAGDYLVRHEIIALHSAYSYPGAQFYPGCHQIQVTGGGSTSPSNLVSFPGAYKGSDAGITYDAYKAQTYTIPGPELFTCSGSSSSSSSSSSGSSSSAAAATSATTAQASSAPSTLATVTRASSATSSAVAVAAASATTSAVSGDDEDGCGAEETVTSTISAAAAVVTGSGDDGDDECGADEPTTTATASAATATSSDDGGDDDECGADEPTGVVTGSAATTTDSADGSGDDDECGAEEPTATASTSATSTTSSDDGGDDDECGAEEPTATATGSAASATASAASGDDDECDAEEESAYARRFSGRFARVAV</sequence>
<reference evidence="19" key="1">
    <citation type="submission" date="2014-12" db="EMBL/GenBank/DDBJ databases">
        <title>Genome Sequence of Valsa Canker Pathogens Uncovers a Specific Adaption of Colonization on Woody Bark.</title>
        <authorList>
            <person name="Yin Z."/>
            <person name="Liu H."/>
            <person name="Gao X."/>
            <person name="Li Z."/>
            <person name="Song N."/>
            <person name="Ke X."/>
            <person name="Dai Q."/>
            <person name="Wu Y."/>
            <person name="Sun Y."/>
            <person name="Xu J.-R."/>
            <person name="Kang Z.K."/>
            <person name="Wang L."/>
            <person name="Huang L."/>
        </authorList>
    </citation>
    <scope>NUCLEOTIDE SEQUENCE [LARGE SCALE GENOMIC DNA]</scope>
    <source>
        <strain evidence="19">03-8</strain>
    </source>
</reference>
<dbReference type="SMR" id="A0A194VKA8"/>
<feature type="domain" description="Auxiliary Activity family 9 catalytic" evidence="18">
    <location>
        <begin position="19"/>
        <end position="237"/>
    </location>
</feature>
<evidence type="ECO:0000256" key="12">
    <source>
        <dbReference type="ARBA" id="ARBA00023326"/>
    </source>
</evidence>
<dbReference type="GO" id="GO:0030245">
    <property type="term" value="P:cellulose catabolic process"/>
    <property type="evidence" value="ECO:0007669"/>
    <property type="project" value="UniProtKB-KW"/>
</dbReference>
<evidence type="ECO:0000313" key="19">
    <source>
        <dbReference type="EMBL" id="KUI64591.1"/>
    </source>
</evidence>
<comment type="cofactor">
    <cofactor evidence="1">
        <name>Cu(2+)</name>
        <dbReference type="ChEBI" id="CHEBI:29036"/>
    </cofactor>
</comment>
<organism evidence="19 20">
    <name type="scientific">Cytospora mali</name>
    <name type="common">Apple Valsa canker fungus</name>
    <name type="synonym">Valsa mali</name>
    <dbReference type="NCBI Taxonomy" id="578113"/>
    <lineage>
        <taxon>Eukaryota</taxon>
        <taxon>Fungi</taxon>
        <taxon>Dikarya</taxon>
        <taxon>Ascomycota</taxon>
        <taxon>Pezizomycotina</taxon>
        <taxon>Sordariomycetes</taxon>
        <taxon>Sordariomycetidae</taxon>
        <taxon>Diaporthales</taxon>
        <taxon>Cytosporaceae</taxon>
        <taxon>Cytospora</taxon>
    </lineage>
</organism>
<feature type="compositionally biased region" description="Acidic residues" evidence="16">
    <location>
        <begin position="455"/>
        <end position="465"/>
    </location>
</feature>
<evidence type="ECO:0000256" key="6">
    <source>
        <dbReference type="ARBA" id="ARBA00023001"/>
    </source>
</evidence>
<feature type="compositionally biased region" description="Low complexity" evidence="16">
    <location>
        <begin position="407"/>
        <end position="424"/>
    </location>
</feature>
<keyword evidence="5 17" id="KW-0732">Signal</keyword>
<dbReference type="PANTHER" id="PTHR33353">
    <property type="entry name" value="PUTATIVE (AFU_ORTHOLOGUE AFUA_1G12560)-RELATED"/>
    <property type="match status" value="1"/>
</dbReference>
<feature type="region of interest" description="Disordered" evidence="16">
    <location>
        <begin position="337"/>
        <end position="465"/>
    </location>
</feature>
<evidence type="ECO:0000256" key="15">
    <source>
        <dbReference type="ARBA" id="ARBA00047174"/>
    </source>
</evidence>
<dbReference type="GO" id="GO:0046872">
    <property type="term" value="F:metal ion binding"/>
    <property type="evidence" value="ECO:0007669"/>
    <property type="project" value="UniProtKB-KW"/>
</dbReference>
<keyword evidence="6" id="KW-0136">Cellulose degradation</keyword>
<dbReference type="EMBL" id="CM003098">
    <property type="protein sequence ID" value="KUI64591.1"/>
    <property type="molecule type" value="Genomic_DNA"/>
</dbReference>
<evidence type="ECO:0000256" key="7">
    <source>
        <dbReference type="ARBA" id="ARBA00023002"/>
    </source>
</evidence>
<dbReference type="OrthoDB" id="5985073at2759"/>
<evidence type="ECO:0000256" key="11">
    <source>
        <dbReference type="ARBA" id="ARBA00023277"/>
    </source>
</evidence>
<feature type="compositionally biased region" description="Low complexity" evidence="16">
    <location>
        <begin position="378"/>
        <end position="397"/>
    </location>
</feature>
<keyword evidence="3" id="KW-0964">Secreted</keyword>
<feature type="compositionally biased region" description="Low complexity" evidence="16">
    <location>
        <begin position="350"/>
        <end position="367"/>
    </location>
</feature>
<feature type="signal peptide" evidence="17">
    <location>
        <begin position="1"/>
        <end position="18"/>
    </location>
</feature>
<evidence type="ECO:0000256" key="2">
    <source>
        <dbReference type="ARBA" id="ARBA00004613"/>
    </source>
</evidence>
<evidence type="ECO:0000256" key="16">
    <source>
        <dbReference type="SAM" id="MobiDB-lite"/>
    </source>
</evidence>
<protein>
    <recommendedName>
        <fullName evidence="15">lytic cellulose monooxygenase (C4-dehydrogenating)</fullName>
        <ecNumber evidence="15">1.14.99.56</ecNumber>
    </recommendedName>
</protein>
<evidence type="ECO:0000256" key="5">
    <source>
        <dbReference type="ARBA" id="ARBA00022729"/>
    </source>
</evidence>
<evidence type="ECO:0000256" key="17">
    <source>
        <dbReference type="SAM" id="SignalP"/>
    </source>
</evidence>
<feature type="compositionally biased region" description="Low complexity" evidence="16">
    <location>
        <begin position="435"/>
        <end position="454"/>
    </location>
</feature>
<dbReference type="InterPro" id="IPR005103">
    <property type="entry name" value="AA9_LPMO"/>
</dbReference>
<gene>
    <name evidence="19" type="ORF">VM1G_00631</name>
</gene>
<comment type="similarity">
    <text evidence="13">Belongs to the polysaccharide monooxygenase AA9 family.</text>
</comment>
<evidence type="ECO:0000256" key="4">
    <source>
        <dbReference type="ARBA" id="ARBA00022723"/>
    </source>
</evidence>
<evidence type="ECO:0000313" key="20">
    <source>
        <dbReference type="Proteomes" id="UP000078559"/>
    </source>
</evidence>
<evidence type="ECO:0000256" key="9">
    <source>
        <dbReference type="ARBA" id="ARBA00023033"/>
    </source>
</evidence>
<evidence type="ECO:0000256" key="8">
    <source>
        <dbReference type="ARBA" id="ARBA00023008"/>
    </source>
</evidence>
<dbReference type="AlphaFoldDB" id="A0A194VKA8"/>
<dbReference type="InterPro" id="IPR049892">
    <property type="entry name" value="AA9"/>
</dbReference>
<dbReference type="Gene3D" id="2.70.50.70">
    <property type="match status" value="1"/>
</dbReference>
<dbReference type="PANTHER" id="PTHR33353:SF6">
    <property type="entry name" value="ENDOGLUCANASE IV"/>
    <property type="match status" value="1"/>
</dbReference>
<keyword evidence="8" id="KW-0186">Copper</keyword>
<keyword evidence="4" id="KW-0479">Metal-binding</keyword>
<comment type="subcellular location">
    <subcellularLocation>
        <location evidence="2">Secreted</location>
    </subcellularLocation>
</comment>
<keyword evidence="10" id="KW-1015">Disulfide bond</keyword>
<accession>A0A194VKA8</accession>
<feature type="chain" id="PRO_5008266562" description="lytic cellulose monooxygenase (C4-dehydrogenating)" evidence="17">
    <location>
        <begin position="19"/>
        <end position="481"/>
    </location>
</feature>
<comment type="catalytic activity">
    <reaction evidence="14">
        <text>[(1-&gt;4)-beta-D-glucosyl]n+m + reduced acceptor + O2 = 4-dehydro-beta-D-glucosyl-[(1-&gt;4)-beta-D-glucosyl]n-1 + [(1-&gt;4)-beta-D-glucosyl]m + acceptor + H2O.</text>
        <dbReference type="EC" id="1.14.99.56"/>
    </reaction>
</comment>
<dbReference type="EC" id="1.14.99.56" evidence="15"/>
<evidence type="ECO:0000256" key="13">
    <source>
        <dbReference type="ARBA" id="ARBA00044502"/>
    </source>
</evidence>
<dbReference type="Proteomes" id="UP000078559">
    <property type="component" value="Chromosome 1"/>
</dbReference>
<dbReference type="GO" id="GO:0005576">
    <property type="term" value="C:extracellular region"/>
    <property type="evidence" value="ECO:0007669"/>
    <property type="project" value="UniProtKB-SubCell"/>
</dbReference>